<keyword evidence="17" id="KW-1185">Reference proteome</keyword>
<keyword evidence="13 14" id="KW-0472">Membrane</keyword>
<dbReference type="EC" id="2.7.13.3" evidence="3"/>
<evidence type="ECO:0000256" key="9">
    <source>
        <dbReference type="ARBA" id="ARBA00022777"/>
    </source>
</evidence>
<name>A0A1G8WTE1_9FLAO</name>
<feature type="transmembrane region" description="Helical" evidence="14">
    <location>
        <begin position="9"/>
        <end position="30"/>
    </location>
</feature>
<dbReference type="CDD" id="cd00075">
    <property type="entry name" value="HATPase"/>
    <property type="match status" value="1"/>
</dbReference>
<evidence type="ECO:0000256" key="4">
    <source>
        <dbReference type="ARBA" id="ARBA00022475"/>
    </source>
</evidence>
<dbReference type="Pfam" id="PF02518">
    <property type="entry name" value="HATPase_c"/>
    <property type="match status" value="1"/>
</dbReference>
<dbReference type="InterPro" id="IPR005467">
    <property type="entry name" value="His_kinase_dom"/>
</dbReference>
<evidence type="ECO:0000256" key="1">
    <source>
        <dbReference type="ARBA" id="ARBA00000085"/>
    </source>
</evidence>
<sequence>MKIITKTSLFYFAFGIPILIVSGYICFSIATEEIEESNEGVLLNLQQQVVQMIKTRDNASLNLLKKSNEVSIREVSGDAQVSTLFSDTLLLDKRENEYSQGRMLTSIINLGGTKYRIKIWRNTLESNQLIGGIFTSMMAVLILLVLIYIVINFYVSKRLWRPFYTAVDNLQKFQASDKVIPNFVETGINEFEVLNTSLKAMMGSMISDYGRQKRFTENTSHEIHTPLAVIKSKIDLLIQSVNLGENEAQLIVAIDEACSKLIQINRSLLLLTKIENRQFTGKELVSFKKKVNNSLGLFEDHIKNGNIHVFKNFDEDFLTDANPDLCQILVNNLIQNAIRHNHIGGSVIIIINKQGFIIQNTGKSDSLKVAGMYERFNKDSQVQDSVGLGLAIAKEIAETNALFLTYKYDNENHIFSIAKRE</sequence>
<dbReference type="InterPro" id="IPR036890">
    <property type="entry name" value="HATPase_C_sf"/>
</dbReference>
<evidence type="ECO:0000256" key="3">
    <source>
        <dbReference type="ARBA" id="ARBA00012438"/>
    </source>
</evidence>
<dbReference type="PROSITE" id="PS50109">
    <property type="entry name" value="HIS_KIN"/>
    <property type="match status" value="1"/>
</dbReference>
<feature type="domain" description="Histidine kinase" evidence="15">
    <location>
        <begin position="218"/>
        <end position="398"/>
    </location>
</feature>
<proteinExistence type="predicted"/>
<evidence type="ECO:0000256" key="12">
    <source>
        <dbReference type="ARBA" id="ARBA00023012"/>
    </source>
</evidence>
<dbReference type="AlphaFoldDB" id="A0A1G8WTE1"/>
<dbReference type="InterPro" id="IPR003594">
    <property type="entry name" value="HATPase_dom"/>
</dbReference>
<dbReference type="STRING" id="1128970.SAMN04487935_1945"/>
<protein>
    <recommendedName>
        <fullName evidence="3">histidine kinase</fullName>
        <ecNumber evidence="3">2.7.13.3</ecNumber>
    </recommendedName>
</protein>
<evidence type="ECO:0000256" key="8">
    <source>
        <dbReference type="ARBA" id="ARBA00022741"/>
    </source>
</evidence>
<keyword evidence="8" id="KW-0547">Nucleotide-binding</keyword>
<comment type="catalytic activity">
    <reaction evidence="1">
        <text>ATP + protein L-histidine = ADP + protein N-phospho-L-histidine.</text>
        <dbReference type="EC" id="2.7.13.3"/>
    </reaction>
</comment>
<evidence type="ECO:0000256" key="6">
    <source>
        <dbReference type="ARBA" id="ARBA00022679"/>
    </source>
</evidence>
<dbReference type="SMART" id="SM00388">
    <property type="entry name" value="HisKA"/>
    <property type="match status" value="1"/>
</dbReference>
<accession>A0A1G8WTE1</accession>
<dbReference type="Pfam" id="PF00512">
    <property type="entry name" value="HisKA"/>
    <property type="match status" value="1"/>
</dbReference>
<gene>
    <name evidence="16" type="ORF">SAMN04487935_1945</name>
</gene>
<evidence type="ECO:0000256" key="13">
    <source>
        <dbReference type="ARBA" id="ARBA00023136"/>
    </source>
</evidence>
<feature type="transmembrane region" description="Helical" evidence="14">
    <location>
        <begin position="129"/>
        <end position="155"/>
    </location>
</feature>
<reference evidence="16 17" key="1">
    <citation type="submission" date="2016-10" db="EMBL/GenBank/DDBJ databases">
        <authorList>
            <person name="de Groot N.N."/>
        </authorList>
    </citation>
    <scope>NUCLEOTIDE SEQUENCE [LARGE SCALE GENOMIC DNA]</scope>
    <source>
        <strain evidence="16 17">CGMCC 1.10076</strain>
    </source>
</reference>
<evidence type="ECO:0000313" key="16">
    <source>
        <dbReference type="EMBL" id="SDJ81514.1"/>
    </source>
</evidence>
<dbReference type="Gene3D" id="3.30.565.10">
    <property type="entry name" value="Histidine kinase-like ATPase, C-terminal domain"/>
    <property type="match status" value="1"/>
</dbReference>
<dbReference type="SUPFAM" id="SSF47384">
    <property type="entry name" value="Homodimeric domain of signal transducing histidine kinase"/>
    <property type="match status" value="1"/>
</dbReference>
<evidence type="ECO:0000259" key="15">
    <source>
        <dbReference type="PROSITE" id="PS50109"/>
    </source>
</evidence>
<dbReference type="SUPFAM" id="SSF55874">
    <property type="entry name" value="ATPase domain of HSP90 chaperone/DNA topoisomerase II/histidine kinase"/>
    <property type="match status" value="1"/>
</dbReference>
<evidence type="ECO:0000256" key="2">
    <source>
        <dbReference type="ARBA" id="ARBA00004651"/>
    </source>
</evidence>
<evidence type="ECO:0000256" key="14">
    <source>
        <dbReference type="SAM" id="Phobius"/>
    </source>
</evidence>
<keyword evidence="5" id="KW-0597">Phosphoprotein</keyword>
<comment type="subcellular location">
    <subcellularLocation>
        <location evidence="2">Cell membrane</location>
        <topology evidence="2">Multi-pass membrane protein</topology>
    </subcellularLocation>
</comment>
<keyword evidence="9 16" id="KW-0418">Kinase</keyword>
<keyword evidence="11 14" id="KW-1133">Transmembrane helix</keyword>
<evidence type="ECO:0000256" key="11">
    <source>
        <dbReference type="ARBA" id="ARBA00022989"/>
    </source>
</evidence>
<dbReference type="InterPro" id="IPR050398">
    <property type="entry name" value="HssS/ArlS-like"/>
</dbReference>
<dbReference type="GO" id="GO:0000155">
    <property type="term" value="F:phosphorelay sensor kinase activity"/>
    <property type="evidence" value="ECO:0007669"/>
    <property type="project" value="InterPro"/>
</dbReference>
<keyword evidence="10" id="KW-0067">ATP-binding</keyword>
<dbReference type="Proteomes" id="UP000199580">
    <property type="component" value="Unassembled WGS sequence"/>
</dbReference>
<dbReference type="InterPro" id="IPR003661">
    <property type="entry name" value="HisK_dim/P_dom"/>
</dbReference>
<dbReference type="RefSeq" id="WP_091394394.1">
    <property type="nucleotide sequence ID" value="NZ_BKAI01000004.1"/>
</dbReference>
<keyword evidence="4" id="KW-1003">Cell membrane</keyword>
<dbReference type="CDD" id="cd00082">
    <property type="entry name" value="HisKA"/>
    <property type="match status" value="1"/>
</dbReference>
<evidence type="ECO:0000256" key="5">
    <source>
        <dbReference type="ARBA" id="ARBA00022553"/>
    </source>
</evidence>
<dbReference type="InterPro" id="IPR036097">
    <property type="entry name" value="HisK_dim/P_sf"/>
</dbReference>
<evidence type="ECO:0000313" key="17">
    <source>
        <dbReference type="Proteomes" id="UP000199580"/>
    </source>
</evidence>
<dbReference type="PANTHER" id="PTHR45528">
    <property type="entry name" value="SENSOR HISTIDINE KINASE CPXA"/>
    <property type="match status" value="1"/>
</dbReference>
<dbReference type="Gene3D" id="1.10.287.130">
    <property type="match status" value="1"/>
</dbReference>
<organism evidence="16 17">
    <name type="scientific">Flavobacterium noncentrifugens</name>
    <dbReference type="NCBI Taxonomy" id="1128970"/>
    <lineage>
        <taxon>Bacteria</taxon>
        <taxon>Pseudomonadati</taxon>
        <taxon>Bacteroidota</taxon>
        <taxon>Flavobacteriia</taxon>
        <taxon>Flavobacteriales</taxon>
        <taxon>Flavobacteriaceae</taxon>
        <taxon>Flavobacterium</taxon>
    </lineage>
</organism>
<dbReference type="PANTHER" id="PTHR45528:SF1">
    <property type="entry name" value="SENSOR HISTIDINE KINASE CPXA"/>
    <property type="match status" value="1"/>
</dbReference>
<dbReference type="EMBL" id="FNEZ01000002">
    <property type="protein sequence ID" value="SDJ81514.1"/>
    <property type="molecule type" value="Genomic_DNA"/>
</dbReference>
<dbReference type="OrthoDB" id="1522504at2"/>
<keyword evidence="6" id="KW-0808">Transferase</keyword>
<dbReference type="GO" id="GO:0005886">
    <property type="term" value="C:plasma membrane"/>
    <property type="evidence" value="ECO:0007669"/>
    <property type="project" value="UniProtKB-SubCell"/>
</dbReference>
<dbReference type="GO" id="GO:0005524">
    <property type="term" value="F:ATP binding"/>
    <property type="evidence" value="ECO:0007669"/>
    <property type="project" value="UniProtKB-KW"/>
</dbReference>
<evidence type="ECO:0000256" key="7">
    <source>
        <dbReference type="ARBA" id="ARBA00022692"/>
    </source>
</evidence>
<keyword evidence="7 14" id="KW-0812">Transmembrane</keyword>
<evidence type="ECO:0000256" key="10">
    <source>
        <dbReference type="ARBA" id="ARBA00022840"/>
    </source>
</evidence>
<keyword evidence="12" id="KW-0902">Two-component regulatory system</keyword>